<dbReference type="EMBL" id="VIKS01000013">
    <property type="protein sequence ID" value="TQV84995.1"/>
    <property type="molecule type" value="Genomic_DNA"/>
</dbReference>
<dbReference type="AlphaFoldDB" id="A0A545U694"/>
<evidence type="ECO:0000313" key="6">
    <source>
        <dbReference type="EMBL" id="TQV84995.1"/>
    </source>
</evidence>
<dbReference type="Proteomes" id="UP000315439">
    <property type="component" value="Unassembled WGS sequence"/>
</dbReference>
<dbReference type="RefSeq" id="WP_142933629.1">
    <property type="nucleotide sequence ID" value="NZ_ML660169.1"/>
</dbReference>
<evidence type="ECO:0000256" key="4">
    <source>
        <dbReference type="ARBA" id="ARBA00022490"/>
    </source>
</evidence>
<evidence type="ECO:0000256" key="2">
    <source>
        <dbReference type="ARBA" id="ARBA00008571"/>
    </source>
</evidence>
<proteinExistence type="inferred from homology"/>
<dbReference type="PANTHER" id="PTHR39585">
    <property type="entry name" value="FAD ASSEMBLY FACTOR SDHE"/>
    <property type="match status" value="1"/>
</dbReference>
<comment type="similarity">
    <text evidence="2">Belongs to the SdhE FAD assembly factor family.</text>
</comment>
<organism evidence="6 7">
    <name type="scientific">Aliikangiella coralliicola</name>
    <dbReference type="NCBI Taxonomy" id="2592383"/>
    <lineage>
        <taxon>Bacteria</taxon>
        <taxon>Pseudomonadati</taxon>
        <taxon>Pseudomonadota</taxon>
        <taxon>Gammaproteobacteria</taxon>
        <taxon>Oceanospirillales</taxon>
        <taxon>Pleioneaceae</taxon>
        <taxon>Aliikangiella</taxon>
    </lineage>
</organism>
<dbReference type="Gene3D" id="1.10.150.250">
    <property type="entry name" value="Flavinator of succinate dehydrogenase"/>
    <property type="match status" value="1"/>
</dbReference>
<dbReference type="GO" id="GO:0005737">
    <property type="term" value="C:cytoplasm"/>
    <property type="evidence" value="ECO:0007669"/>
    <property type="project" value="UniProtKB-SubCell"/>
</dbReference>
<dbReference type="OrthoDB" id="9180899at2"/>
<comment type="subcellular location">
    <subcellularLocation>
        <location evidence="1">Cytoplasm</location>
    </subcellularLocation>
</comment>
<evidence type="ECO:0000256" key="1">
    <source>
        <dbReference type="ARBA" id="ARBA00004496"/>
    </source>
</evidence>
<accession>A0A545U694</accession>
<evidence type="ECO:0000313" key="7">
    <source>
        <dbReference type="Proteomes" id="UP000315439"/>
    </source>
</evidence>
<dbReference type="InterPro" id="IPR005631">
    <property type="entry name" value="SDH"/>
</dbReference>
<dbReference type="GO" id="GO:0006105">
    <property type="term" value="P:succinate metabolic process"/>
    <property type="evidence" value="ECO:0007669"/>
    <property type="project" value="TreeGrafter"/>
</dbReference>
<dbReference type="SUPFAM" id="SSF109910">
    <property type="entry name" value="YgfY-like"/>
    <property type="match status" value="1"/>
</dbReference>
<evidence type="ECO:0000256" key="3">
    <source>
        <dbReference type="ARBA" id="ARBA00019418"/>
    </source>
</evidence>
<protein>
    <recommendedName>
        <fullName evidence="3">FAD assembly factor SdhE</fullName>
    </recommendedName>
</protein>
<dbReference type="PANTHER" id="PTHR39585:SF1">
    <property type="entry name" value="FAD ASSEMBLY FACTOR SDHE"/>
    <property type="match status" value="1"/>
</dbReference>
<dbReference type="InterPro" id="IPR050531">
    <property type="entry name" value="SdhE_FAD_assembly_factor"/>
</dbReference>
<evidence type="ECO:0000256" key="5">
    <source>
        <dbReference type="ARBA" id="ARBA00023186"/>
    </source>
</evidence>
<sequence>MKDTSEKKKLTWQCRRGMLELDVILSPFLQQHFDSLSVEQQTIFADLLNEADPDLYTWLMGYGTCDDPRLDQIIQLIRVKMQISQ</sequence>
<gene>
    <name evidence="6" type="ORF">FLL46_21640</name>
</gene>
<keyword evidence="4" id="KW-0963">Cytoplasm</keyword>
<keyword evidence="7" id="KW-1185">Reference proteome</keyword>
<keyword evidence="5" id="KW-0143">Chaperone</keyword>
<name>A0A545U694_9GAMM</name>
<dbReference type="InterPro" id="IPR036714">
    <property type="entry name" value="SDH_sf"/>
</dbReference>
<reference evidence="6 7" key="1">
    <citation type="submission" date="2019-07" db="EMBL/GenBank/DDBJ databases">
        <title>Draft genome for Aliikangiella sp. M105.</title>
        <authorList>
            <person name="Wang G."/>
        </authorList>
    </citation>
    <scope>NUCLEOTIDE SEQUENCE [LARGE SCALE GENOMIC DNA]</scope>
    <source>
        <strain evidence="6 7">M105</strain>
    </source>
</reference>
<comment type="caution">
    <text evidence="6">The sequence shown here is derived from an EMBL/GenBank/DDBJ whole genome shotgun (WGS) entry which is preliminary data.</text>
</comment>
<dbReference type="Pfam" id="PF03937">
    <property type="entry name" value="Sdh5"/>
    <property type="match status" value="1"/>
</dbReference>